<dbReference type="Pfam" id="PF23559">
    <property type="entry name" value="WHD_DRP"/>
    <property type="match status" value="1"/>
</dbReference>
<proteinExistence type="inferred from homology"/>
<evidence type="ECO:0000256" key="6">
    <source>
        <dbReference type="ARBA" id="ARBA00022840"/>
    </source>
</evidence>
<comment type="similarity">
    <text evidence="1">Belongs to the disease resistance NB-LRR family.</text>
</comment>
<dbReference type="Pfam" id="PF18052">
    <property type="entry name" value="Rx_N"/>
    <property type="match status" value="1"/>
</dbReference>
<feature type="domain" description="Disease resistance protein winged helix" evidence="9">
    <location>
        <begin position="416"/>
        <end position="444"/>
    </location>
</feature>
<dbReference type="InterPro" id="IPR002182">
    <property type="entry name" value="NB-ARC"/>
</dbReference>
<dbReference type="GO" id="GO:0006952">
    <property type="term" value="P:defense response"/>
    <property type="evidence" value="ECO:0007669"/>
    <property type="project" value="UniProtKB-KW"/>
</dbReference>
<feature type="domain" description="Disease resistance N-terminal" evidence="8">
    <location>
        <begin position="11"/>
        <end position="93"/>
    </location>
</feature>
<keyword evidence="5" id="KW-0611">Plant defense</keyword>
<dbReference type="FunFam" id="3.40.50.300:FF:001091">
    <property type="entry name" value="Probable disease resistance protein At1g61300"/>
    <property type="match status" value="1"/>
</dbReference>
<dbReference type="InterPro" id="IPR038005">
    <property type="entry name" value="RX-like_CC"/>
</dbReference>
<dbReference type="InterPro" id="IPR036388">
    <property type="entry name" value="WH-like_DNA-bd_sf"/>
</dbReference>
<dbReference type="InterPro" id="IPR041118">
    <property type="entry name" value="Rx_N"/>
</dbReference>
<comment type="caution">
    <text evidence="11">The sequence shown here is derived from an EMBL/GenBank/DDBJ whole genome shotgun (WGS) entry which is preliminary data.</text>
</comment>
<reference evidence="11" key="1">
    <citation type="submission" date="2020-06" db="EMBL/GenBank/DDBJ databases">
        <authorList>
            <person name="Li T."/>
            <person name="Hu X."/>
            <person name="Zhang T."/>
            <person name="Song X."/>
            <person name="Zhang H."/>
            <person name="Dai N."/>
            <person name="Sheng W."/>
            <person name="Hou X."/>
            <person name="Wei L."/>
        </authorList>
    </citation>
    <scope>NUCLEOTIDE SEQUENCE</scope>
    <source>
        <strain evidence="11">G01</strain>
        <tissue evidence="11">Leaf</tissue>
    </source>
</reference>
<feature type="domain" description="R13L1/DRL21-like LRR repeat region" evidence="10">
    <location>
        <begin position="584"/>
        <end position="714"/>
    </location>
</feature>
<sequence length="1160" mass="131691">MAETVIFGATVQVLVENLLRLLAAEEIRGAFGIQGEVTKLTESFITIQAFLRDADRLQVEKVAVQLWLKKLERVAYEVENLLDEYNYEILYPKVSFLRKPLFRSKIAIKIKDVNVKLETLHEEALRYGIVEGIADSAVSRPHVRETDSLSFEPVFLGRDDDARKIINTLITPCNEVISVVPIFGMGGVGKTTLARSIFQNQKVVQHFDARIWVCVSENFNEKMLFKRILKNISADSAVDDEASREDIVKRLGDKLKDGRYLLVLDDWWNGKQSFWEDFKSALLGVNSTKGNFIIVTTRSKEVVSIVKSGDQEHFLKILSESDCWNIIKKRVFSEGEEVPGDLENIGLQIASKCGGLPLVANVIGGTLKMIGKGNWRSVLESEHFLDSNEDANGVLKISFDRLPSSLYKKCFAYCSIFCKDVEIEKERLIQAWMAEGFLKKEEVKDEYGNVKYSKMHDLVHDLACSVSKEETFHVENHKGGIIPPQVKYLVMKSDVDQIEPAKIEKDVAVDLRALVLAGEIRVDMFTDCKNLRILDLQHTDIEELTTSIRKPSSEALQMPLEIRKLTCLRTLKFFNVGHENGRRIEELGYLEHLTGELEIRNLEHVNDQEEAARACLAKKPNIHKLVLIWSKSRGDNCLNDEQVLEGLKPNPNIKSLTIKRFCGDKFPLWIMNKSAWDAHMLDRLIELKLIDCGRCEEIPTLGHLPQLKILELVGLENLKSIGLSFYHPRGEINKSTSTESGYCQSRYVKLFGALESFKLHDMPNLVEWTDKMSTNNAATVVDAFPCLKSLVISKCPNLTSAPSHGFPSLEELRISEVEKGSVLLDIISGSNLSSVRSLELHRVSDLTCLPDSLVNNECRLTSLKIMECPSLTNLVFPRDDDHAYNASLVQHLERLYIIDCSKLKSIKYPREQSESQGGGLISLRDLRILNCETLADFASTMLESSMSLGYLMVSNCPKLTSFPVDFERMPDLYYLEISHCRNLRRVIPIVRSNCLCHLTQLTLGSLAENVSFEDFCGDFESILSLRSLEDLTLDGDRKWTLLPSQLQQLTALTRLSLSYFGVQELPEWFGNFSSLRTLSLSYLQYLRRFPDAMRQLRQLNELYLNGCPDLTGRWKGRDNRIKMTSFIAILISPSFVMSKMSMSALKARLRKEIVMMQECP</sequence>
<dbReference type="InterPro" id="IPR058922">
    <property type="entry name" value="WHD_DRP"/>
</dbReference>
<dbReference type="SUPFAM" id="SSF52058">
    <property type="entry name" value="L domain-like"/>
    <property type="match status" value="1"/>
</dbReference>
<evidence type="ECO:0000313" key="11">
    <source>
        <dbReference type="EMBL" id="KAL0338924.1"/>
    </source>
</evidence>
<dbReference type="Pfam" id="PF25019">
    <property type="entry name" value="LRR_R13L1-DRL21"/>
    <property type="match status" value="1"/>
</dbReference>
<dbReference type="GO" id="GO:0005524">
    <property type="term" value="F:ATP binding"/>
    <property type="evidence" value="ECO:0007669"/>
    <property type="project" value="UniProtKB-KW"/>
</dbReference>
<dbReference type="InterPro" id="IPR056789">
    <property type="entry name" value="LRR_R13L1-DRL21"/>
</dbReference>
<dbReference type="Gene3D" id="3.40.50.300">
    <property type="entry name" value="P-loop containing nucleotide triphosphate hydrolases"/>
    <property type="match status" value="1"/>
</dbReference>
<gene>
    <name evidence="11" type="ORF">Sangu_1414500</name>
</gene>
<evidence type="ECO:0000256" key="1">
    <source>
        <dbReference type="ARBA" id="ARBA00008894"/>
    </source>
</evidence>
<keyword evidence="3" id="KW-0677">Repeat</keyword>
<dbReference type="PANTHER" id="PTHR36766:SF70">
    <property type="entry name" value="DISEASE RESISTANCE PROTEIN RGA4"/>
    <property type="match status" value="1"/>
</dbReference>
<name>A0AAW2N5E9_9LAMI</name>
<dbReference type="PRINTS" id="PR00364">
    <property type="entry name" value="DISEASERSIST"/>
</dbReference>
<evidence type="ECO:0000259" key="9">
    <source>
        <dbReference type="Pfam" id="PF23559"/>
    </source>
</evidence>
<dbReference type="Gene3D" id="1.10.8.430">
    <property type="entry name" value="Helical domain of apoptotic protease-activating factors"/>
    <property type="match status" value="1"/>
</dbReference>
<dbReference type="InterPro" id="IPR027417">
    <property type="entry name" value="P-loop_NTPase"/>
</dbReference>
<evidence type="ECO:0000256" key="5">
    <source>
        <dbReference type="ARBA" id="ARBA00022821"/>
    </source>
</evidence>
<evidence type="ECO:0000259" key="10">
    <source>
        <dbReference type="Pfam" id="PF25019"/>
    </source>
</evidence>
<keyword evidence="2" id="KW-0433">Leucine-rich repeat</keyword>
<dbReference type="InterPro" id="IPR032675">
    <property type="entry name" value="LRR_dom_sf"/>
</dbReference>
<dbReference type="PANTHER" id="PTHR36766">
    <property type="entry name" value="PLANT BROAD-SPECTRUM MILDEW RESISTANCE PROTEIN RPW8"/>
    <property type="match status" value="1"/>
</dbReference>
<dbReference type="Gene3D" id="1.20.5.4130">
    <property type="match status" value="1"/>
</dbReference>
<accession>A0AAW2N5E9</accession>
<evidence type="ECO:0000256" key="2">
    <source>
        <dbReference type="ARBA" id="ARBA00022614"/>
    </source>
</evidence>
<evidence type="ECO:0000259" key="7">
    <source>
        <dbReference type="Pfam" id="PF00931"/>
    </source>
</evidence>
<organism evidence="11">
    <name type="scientific">Sesamum angustifolium</name>
    <dbReference type="NCBI Taxonomy" id="2727405"/>
    <lineage>
        <taxon>Eukaryota</taxon>
        <taxon>Viridiplantae</taxon>
        <taxon>Streptophyta</taxon>
        <taxon>Embryophyta</taxon>
        <taxon>Tracheophyta</taxon>
        <taxon>Spermatophyta</taxon>
        <taxon>Magnoliopsida</taxon>
        <taxon>eudicotyledons</taxon>
        <taxon>Gunneridae</taxon>
        <taxon>Pentapetalae</taxon>
        <taxon>asterids</taxon>
        <taxon>lamiids</taxon>
        <taxon>Lamiales</taxon>
        <taxon>Pedaliaceae</taxon>
        <taxon>Sesamum</taxon>
    </lineage>
</organism>
<dbReference type="Pfam" id="PF00931">
    <property type="entry name" value="NB-ARC"/>
    <property type="match status" value="1"/>
</dbReference>
<keyword evidence="6" id="KW-0067">ATP-binding</keyword>
<evidence type="ECO:0000256" key="3">
    <source>
        <dbReference type="ARBA" id="ARBA00022737"/>
    </source>
</evidence>
<dbReference type="GO" id="GO:0051707">
    <property type="term" value="P:response to other organism"/>
    <property type="evidence" value="ECO:0007669"/>
    <property type="project" value="UniProtKB-ARBA"/>
</dbReference>
<protein>
    <submittedName>
        <fullName evidence="11">Disease resistance protein RGA3</fullName>
    </submittedName>
</protein>
<evidence type="ECO:0000259" key="8">
    <source>
        <dbReference type="Pfam" id="PF18052"/>
    </source>
</evidence>
<dbReference type="EMBL" id="JACGWK010000008">
    <property type="protein sequence ID" value="KAL0338924.1"/>
    <property type="molecule type" value="Genomic_DNA"/>
</dbReference>
<dbReference type="GO" id="GO:0043531">
    <property type="term" value="F:ADP binding"/>
    <property type="evidence" value="ECO:0007669"/>
    <property type="project" value="InterPro"/>
</dbReference>
<dbReference type="CDD" id="cd14798">
    <property type="entry name" value="RX-CC_like"/>
    <property type="match status" value="1"/>
</dbReference>
<keyword evidence="4" id="KW-0547">Nucleotide-binding</keyword>
<dbReference type="Gene3D" id="3.80.10.10">
    <property type="entry name" value="Ribonuclease Inhibitor"/>
    <property type="match status" value="3"/>
</dbReference>
<dbReference type="AlphaFoldDB" id="A0AAW2N5E9"/>
<feature type="domain" description="NB-ARC" evidence="7">
    <location>
        <begin position="159"/>
        <end position="334"/>
    </location>
</feature>
<evidence type="ECO:0000256" key="4">
    <source>
        <dbReference type="ARBA" id="ARBA00022741"/>
    </source>
</evidence>
<reference evidence="11" key="2">
    <citation type="journal article" date="2024" name="Plant">
        <title>Genomic evolution and insights into agronomic trait innovations of Sesamum species.</title>
        <authorList>
            <person name="Miao H."/>
            <person name="Wang L."/>
            <person name="Qu L."/>
            <person name="Liu H."/>
            <person name="Sun Y."/>
            <person name="Le M."/>
            <person name="Wang Q."/>
            <person name="Wei S."/>
            <person name="Zheng Y."/>
            <person name="Lin W."/>
            <person name="Duan Y."/>
            <person name="Cao H."/>
            <person name="Xiong S."/>
            <person name="Wang X."/>
            <person name="Wei L."/>
            <person name="Li C."/>
            <person name="Ma Q."/>
            <person name="Ju M."/>
            <person name="Zhao R."/>
            <person name="Li G."/>
            <person name="Mu C."/>
            <person name="Tian Q."/>
            <person name="Mei H."/>
            <person name="Zhang T."/>
            <person name="Gao T."/>
            <person name="Zhang H."/>
        </authorList>
    </citation>
    <scope>NUCLEOTIDE SEQUENCE</scope>
    <source>
        <strain evidence="11">G01</strain>
    </source>
</reference>
<dbReference type="SUPFAM" id="SSF52540">
    <property type="entry name" value="P-loop containing nucleoside triphosphate hydrolases"/>
    <property type="match status" value="1"/>
</dbReference>
<dbReference type="InterPro" id="IPR042197">
    <property type="entry name" value="Apaf_helical"/>
</dbReference>
<dbReference type="Gene3D" id="1.10.10.10">
    <property type="entry name" value="Winged helix-like DNA-binding domain superfamily/Winged helix DNA-binding domain"/>
    <property type="match status" value="1"/>
</dbReference>